<dbReference type="OrthoDB" id="7848332at2759"/>
<reference evidence="8 9" key="1">
    <citation type="submission" date="2020-12" db="EMBL/GenBank/DDBJ databases">
        <title>Metabolic potential, ecology and presence of endohyphal bacteria is reflected in genomic diversity of Mucoromycotina.</title>
        <authorList>
            <person name="Muszewska A."/>
            <person name="Okrasinska A."/>
            <person name="Steczkiewicz K."/>
            <person name="Drgas O."/>
            <person name="Orlowska M."/>
            <person name="Perlinska-Lenart U."/>
            <person name="Aleksandrzak-Piekarczyk T."/>
            <person name="Szatraj K."/>
            <person name="Zielenkiewicz U."/>
            <person name="Pilsyk S."/>
            <person name="Malc E."/>
            <person name="Mieczkowski P."/>
            <person name="Kruszewska J.S."/>
            <person name="Biernat P."/>
            <person name="Pawlowska J."/>
        </authorList>
    </citation>
    <scope>NUCLEOTIDE SEQUENCE [LARGE SCALE GENOMIC DNA]</scope>
    <source>
        <strain evidence="8 9">CBS 142.35</strain>
    </source>
</reference>
<dbReference type="EMBL" id="JAEPRB010000310">
    <property type="protein sequence ID" value="KAG2217292.1"/>
    <property type="molecule type" value="Genomic_DNA"/>
</dbReference>
<name>A0A8H7RU49_9FUNG</name>
<evidence type="ECO:0000313" key="9">
    <source>
        <dbReference type="Proteomes" id="UP000646827"/>
    </source>
</evidence>
<evidence type="ECO:0000256" key="2">
    <source>
        <dbReference type="ARBA" id="ARBA00022771"/>
    </source>
</evidence>
<dbReference type="GO" id="GO:0008270">
    <property type="term" value="F:zinc ion binding"/>
    <property type="evidence" value="ECO:0007669"/>
    <property type="project" value="UniProtKB-KW"/>
</dbReference>
<dbReference type="AlphaFoldDB" id="A0A8H7RU49"/>
<feature type="domain" description="C2H2-type" evidence="7">
    <location>
        <begin position="287"/>
        <end position="311"/>
    </location>
</feature>
<feature type="region of interest" description="Disordered" evidence="6">
    <location>
        <begin position="1"/>
        <end position="120"/>
    </location>
</feature>
<feature type="compositionally biased region" description="Acidic residues" evidence="6">
    <location>
        <begin position="479"/>
        <end position="491"/>
    </location>
</feature>
<dbReference type="PROSITE" id="PS00028">
    <property type="entry name" value="ZINC_FINGER_C2H2_1"/>
    <property type="match status" value="1"/>
</dbReference>
<evidence type="ECO:0000259" key="7">
    <source>
        <dbReference type="PROSITE" id="PS50157"/>
    </source>
</evidence>
<dbReference type="InterPro" id="IPR040048">
    <property type="entry name" value="ZNF277"/>
</dbReference>
<keyword evidence="3" id="KW-0862">Zinc</keyword>
<feature type="compositionally biased region" description="Low complexity" evidence="6">
    <location>
        <begin position="57"/>
        <end position="71"/>
    </location>
</feature>
<dbReference type="Gene3D" id="3.30.160.60">
    <property type="entry name" value="Classic Zinc Finger"/>
    <property type="match status" value="1"/>
</dbReference>
<dbReference type="InterPro" id="IPR013087">
    <property type="entry name" value="Znf_C2H2_type"/>
</dbReference>
<evidence type="ECO:0000256" key="3">
    <source>
        <dbReference type="ARBA" id="ARBA00022833"/>
    </source>
</evidence>
<dbReference type="PROSITE" id="PS50157">
    <property type="entry name" value="ZINC_FINGER_C2H2_2"/>
    <property type="match status" value="1"/>
</dbReference>
<dbReference type="Pfam" id="PF12756">
    <property type="entry name" value="zf-C2H2_2"/>
    <property type="match status" value="2"/>
</dbReference>
<dbReference type="SUPFAM" id="SSF57667">
    <property type="entry name" value="beta-beta-alpha zinc fingers"/>
    <property type="match status" value="2"/>
</dbReference>
<feature type="compositionally biased region" description="Basic and acidic residues" evidence="6">
    <location>
        <begin position="15"/>
        <end position="27"/>
    </location>
</feature>
<dbReference type="Proteomes" id="UP000646827">
    <property type="component" value="Unassembled WGS sequence"/>
</dbReference>
<comment type="caution">
    <text evidence="8">The sequence shown here is derived from an EMBL/GenBank/DDBJ whole genome shotgun (WGS) entry which is preliminary data.</text>
</comment>
<sequence>MDDGGEWCTVKSKHSRNESSKSKDNTRRRPNNKSSTRGVGGGKSKTDSQRPRRKSQAAAAATTTATTTTTTNNNKKGFETTHDNTQNPYHLPENADDSNDEGDEEDDVNDPIDDPVPPYHTTILTVCPLPDCPSDRPFLDTTSLTEHFKVDHKLSFKNLHHMYIALDSYLKRWGELLRSKPITEYGTPDSTDNDVYIIDPRKCELDQKLRAEMQRHALDEVLSTQQKERDGPAKESRKCLFCKVICDNRTVLFKHMFSEHNFNIGLPDNLVNVNEFLDLLESKLIKLQCLYCEKTFTSAPVLRKHMRKKKHFKIAAKNRQYDKFYVINYLEPGKNWEHFERDNLESDDEKSDQSDDSWAEWDEEEPEVSMCLLCPETETSPQEAWDHMEKKHGFDLKRIQKQLGLDFYKTIVLINYIRHQSSLDKCFVCGTTVEDLSLLGNHLDEKKCLSQSLDPNAEFWKDPKYLLPTYEGDPLLTGFDDDSDTEDEETK</sequence>
<evidence type="ECO:0000256" key="6">
    <source>
        <dbReference type="SAM" id="MobiDB-lite"/>
    </source>
</evidence>
<evidence type="ECO:0000313" key="8">
    <source>
        <dbReference type="EMBL" id="KAG2217292.1"/>
    </source>
</evidence>
<organism evidence="8 9">
    <name type="scientific">Circinella minor</name>
    <dbReference type="NCBI Taxonomy" id="1195481"/>
    <lineage>
        <taxon>Eukaryota</taxon>
        <taxon>Fungi</taxon>
        <taxon>Fungi incertae sedis</taxon>
        <taxon>Mucoromycota</taxon>
        <taxon>Mucoromycotina</taxon>
        <taxon>Mucoromycetes</taxon>
        <taxon>Mucorales</taxon>
        <taxon>Lichtheimiaceae</taxon>
        <taxon>Circinella</taxon>
    </lineage>
</organism>
<comment type="similarity">
    <text evidence="4">Belongs to the ZNF277 family.</text>
</comment>
<gene>
    <name evidence="8" type="ORF">INT45_000373</name>
</gene>
<feature type="region of interest" description="Disordered" evidence="6">
    <location>
        <begin position="471"/>
        <end position="491"/>
    </location>
</feature>
<keyword evidence="9" id="KW-1185">Reference proteome</keyword>
<proteinExistence type="inferred from homology"/>
<protein>
    <recommendedName>
        <fullName evidence="7">C2H2-type domain-containing protein</fullName>
    </recommendedName>
</protein>
<dbReference type="PANTHER" id="PTHR13267:SF3">
    <property type="entry name" value="ZINC FINGER PROTEIN 277"/>
    <property type="match status" value="1"/>
</dbReference>
<evidence type="ECO:0000256" key="4">
    <source>
        <dbReference type="ARBA" id="ARBA00034119"/>
    </source>
</evidence>
<dbReference type="PANTHER" id="PTHR13267">
    <property type="entry name" value="ZINC FINGER PROTEIN 277"/>
    <property type="match status" value="1"/>
</dbReference>
<keyword evidence="1" id="KW-0479">Metal-binding</keyword>
<evidence type="ECO:0000256" key="5">
    <source>
        <dbReference type="PROSITE-ProRule" id="PRU00042"/>
    </source>
</evidence>
<dbReference type="SMART" id="SM00355">
    <property type="entry name" value="ZnF_C2H2"/>
    <property type="match status" value="4"/>
</dbReference>
<accession>A0A8H7RU49</accession>
<dbReference type="InterPro" id="IPR036236">
    <property type="entry name" value="Znf_C2H2_sf"/>
</dbReference>
<keyword evidence="2 5" id="KW-0863">Zinc-finger</keyword>
<dbReference type="InterPro" id="IPR041661">
    <property type="entry name" value="ZN622/Rei1/Reh1_Znf-C2H2"/>
</dbReference>
<feature type="compositionally biased region" description="Acidic residues" evidence="6">
    <location>
        <begin position="94"/>
        <end position="113"/>
    </location>
</feature>
<evidence type="ECO:0000256" key="1">
    <source>
        <dbReference type="ARBA" id="ARBA00022723"/>
    </source>
</evidence>